<dbReference type="AlphaFoldDB" id="A0A0N1H4P5"/>
<reference evidence="1 2" key="1">
    <citation type="submission" date="2015-06" db="EMBL/GenBank/DDBJ databases">
        <title>Draft genome of the ant-associated black yeast Phialophora attae CBS 131958.</title>
        <authorList>
            <person name="Moreno L.F."/>
            <person name="Stielow B.J."/>
            <person name="de Hoog S."/>
            <person name="Vicente V.A."/>
            <person name="Weiss V.A."/>
            <person name="de Vries M."/>
            <person name="Cruz L.M."/>
            <person name="Souza E.M."/>
        </authorList>
    </citation>
    <scope>NUCLEOTIDE SEQUENCE [LARGE SCALE GENOMIC DNA]</scope>
    <source>
        <strain evidence="1 2">CBS 131958</strain>
    </source>
</reference>
<sequence>MATSTSDTASHLPGLPSEVLQMIFKEVFKGLHLDCKYSPVSSITRITYPSSIIVSKQYLAEAMAAVLQEATIDLGRQKFNQARGLPYSFPGFQNVQHIKAPLWHHTLPGAALAAVKAAPRLLTLTLTLEYPFWLWHSSGSWKFASGSFGSNAAQLVLETKGVEVFKSKFQSFLSHKLQPFWRDIIREWSQRHEAFQICMAADLTAQTTDLKSFHLSTAIFSTRTGALALMPGKDNVNPVKDKPEFVVPLDPSFFRGLIGGYVN</sequence>
<dbReference type="GeneID" id="28739518"/>
<organism evidence="1 2">
    <name type="scientific">Cyphellophora attinorum</name>
    <dbReference type="NCBI Taxonomy" id="1664694"/>
    <lineage>
        <taxon>Eukaryota</taxon>
        <taxon>Fungi</taxon>
        <taxon>Dikarya</taxon>
        <taxon>Ascomycota</taxon>
        <taxon>Pezizomycotina</taxon>
        <taxon>Eurotiomycetes</taxon>
        <taxon>Chaetothyriomycetidae</taxon>
        <taxon>Chaetothyriales</taxon>
        <taxon>Cyphellophoraceae</taxon>
        <taxon>Cyphellophora</taxon>
    </lineage>
</organism>
<dbReference type="VEuPathDB" id="FungiDB:AB675_7283"/>
<proteinExistence type="predicted"/>
<dbReference type="Proteomes" id="UP000038010">
    <property type="component" value="Unassembled WGS sequence"/>
</dbReference>
<protein>
    <submittedName>
        <fullName evidence="1">Uncharacterized protein</fullName>
    </submittedName>
</protein>
<evidence type="ECO:0000313" key="1">
    <source>
        <dbReference type="EMBL" id="KPI36363.1"/>
    </source>
</evidence>
<gene>
    <name evidence="1" type="ORF">AB675_7283</name>
</gene>
<dbReference type="RefSeq" id="XP_017996326.1">
    <property type="nucleotide sequence ID" value="XM_018147638.1"/>
</dbReference>
<name>A0A0N1H4P5_9EURO</name>
<keyword evidence="2" id="KW-1185">Reference proteome</keyword>
<accession>A0A0N1H4P5</accession>
<evidence type="ECO:0000313" key="2">
    <source>
        <dbReference type="Proteomes" id="UP000038010"/>
    </source>
</evidence>
<comment type="caution">
    <text evidence="1">The sequence shown here is derived from an EMBL/GenBank/DDBJ whole genome shotgun (WGS) entry which is preliminary data.</text>
</comment>
<dbReference type="EMBL" id="LFJN01000032">
    <property type="protein sequence ID" value="KPI36363.1"/>
    <property type="molecule type" value="Genomic_DNA"/>
</dbReference>